<dbReference type="STRING" id="989370.AOQ71_05355"/>
<keyword evidence="5" id="KW-0067">ATP-binding</keyword>
<evidence type="ECO:0000256" key="5">
    <source>
        <dbReference type="ARBA" id="ARBA00022840"/>
    </source>
</evidence>
<sequence>MHASVEQPHGEQDVQPLLVVRDLQAYYRTSHAGVRRAIRAVDGVSFAVRRGEIYGLAGESSSGKTTLIKSIAGAIKPPLEIVGGSMEFAFLPGYGGLHRAPPAQVERIRWRHLSYIMQGSMNVLNPVRRIRCSFTDFAYPHIGGSRQQFEQQVVAHLSRVRLDPSVLSAFPHELSGGMRQRAALALATICRPGFIIADEPTTALDVVVQKEVLGMIRGIQRETGSSVLFVTHDMGVHAHITDRLAIMYAGRLVEEAATAEIFRNPLHPYTQNLIASLPRIGEDAPRAGLGGAPPNLADPPSGCRFHPRCPLAREICSREVPVMREAGAGHRVACFAVNGDDGA</sequence>
<evidence type="ECO:0000259" key="7">
    <source>
        <dbReference type="PROSITE" id="PS50893"/>
    </source>
</evidence>
<comment type="caution">
    <text evidence="8">The sequence shown here is derived from an EMBL/GenBank/DDBJ whole genome shotgun (WGS) entry which is preliminary data.</text>
</comment>
<dbReference type="InterPro" id="IPR027417">
    <property type="entry name" value="P-loop_NTPase"/>
</dbReference>
<evidence type="ECO:0000256" key="3">
    <source>
        <dbReference type="ARBA" id="ARBA00022448"/>
    </source>
</evidence>
<dbReference type="AlphaFoldDB" id="A0A0R3E2Q5"/>
<keyword evidence="4" id="KW-0547">Nucleotide-binding</keyword>
<comment type="subcellular location">
    <subcellularLocation>
        <location evidence="1">Cell inner membrane</location>
        <topology evidence="1">Peripheral membrane protein</topology>
    </subcellularLocation>
</comment>
<evidence type="ECO:0000256" key="1">
    <source>
        <dbReference type="ARBA" id="ARBA00004417"/>
    </source>
</evidence>
<accession>A0A0R3E2Q5</accession>
<dbReference type="SUPFAM" id="SSF52540">
    <property type="entry name" value="P-loop containing nucleoside triphosphate hydrolases"/>
    <property type="match status" value="1"/>
</dbReference>
<dbReference type="PANTHER" id="PTHR43067:SF3">
    <property type="entry name" value="MALTOSE ABC TRANSPORTER, ATP-BINDING PROTEIN"/>
    <property type="match status" value="1"/>
</dbReference>
<dbReference type="Pfam" id="PF00005">
    <property type="entry name" value="ABC_tran"/>
    <property type="match status" value="1"/>
</dbReference>
<dbReference type="Gene3D" id="3.40.50.300">
    <property type="entry name" value="P-loop containing nucleotide triphosphate hydrolases"/>
    <property type="match status" value="1"/>
</dbReference>
<evidence type="ECO:0000313" key="9">
    <source>
        <dbReference type="Proteomes" id="UP000051936"/>
    </source>
</evidence>
<dbReference type="InterPro" id="IPR003593">
    <property type="entry name" value="AAA+_ATPase"/>
</dbReference>
<keyword evidence="3" id="KW-0813">Transport</keyword>
<name>A0A0R3E2Q5_9BRAD</name>
<dbReference type="InterPro" id="IPR017871">
    <property type="entry name" value="ABC_transporter-like_CS"/>
</dbReference>
<dbReference type="Proteomes" id="UP000051936">
    <property type="component" value="Unassembled WGS sequence"/>
</dbReference>
<comment type="function">
    <text evidence="6">Involved in beta-(1--&gt;2)glucan export. Transmembrane domains (TMD) form a pore in the inner membrane and the ATP-binding domain (NBD) is responsible for energy generation.</text>
</comment>
<organism evidence="8 9">
    <name type="scientific">Bradyrhizobium manausense</name>
    <dbReference type="NCBI Taxonomy" id="989370"/>
    <lineage>
        <taxon>Bacteria</taxon>
        <taxon>Pseudomonadati</taxon>
        <taxon>Pseudomonadota</taxon>
        <taxon>Alphaproteobacteria</taxon>
        <taxon>Hyphomicrobiales</taxon>
        <taxon>Nitrobacteraceae</taxon>
        <taxon>Bradyrhizobium</taxon>
    </lineage>
</organism>
<keyword evidence="9" id="KW-1185">Reference proteome</keyword>
<gene>
    <name evidence="8" type="ORF">AOQ71_05355</name>
</gene>
<reference evidence="8 9" key="1">
    <citation type="submission" date="2015-09" db="EMBL/GenBank/DDBJ databases">
        <title>Draft Genome Sequence of Bradyrhizobium manausense Strain BR 3351T, a Novel Symbiotic Nitrogen-Fixing Alphaproteobacterium Isolated from Brazilian Amazon Rain Forest.</title>
        <authorList>
            <person name="De Araujo J.L."/>
            <person name="Zilli J.E."/>
        </authorList>
    </citation>
    <scope>NUCLEOTIDE SEQUENCE [LARGE SCALE GENOMIC DNA]</scope>
    <source>
        <strain evidence="8 9">BR3351</strain>
    </source>
</reference>
<dbReference type="GO" id="GO:0005886">
    <property type="term" value="C:plasma membrane"/>
    <property type="evidence" value="ECO:0007669"/>
    <property type="project" value="UniProtKB-SubCell"/>
</dbReference>
<dbReference type="PROSITE" id="PS50893">
    <property type="entry name" value="ABC_TRANSPORTER_2"/>
    <property type="match status" value="1"/>
</dbReference>
<dbReference type="SMART" id="SM00382">
    <property type="entry name" value="AAA"/>
    <property type="match status" value="1"/>
</dbReference>
<dbReference type="GO" id="GO:0016887">
    <property type="term" value="F:ATP hydrolysis activity"/>
    <property type="evidence" value="ECO:0007669"/>
    <property type="project" value="InterPro"/>
</dbReference>
<dbReference type="Pfam" id="PF08352">
    <property type="entry name" value="oligo_HPY"/>
    <property type="match status" value="1"/>
</dbReference>
<dbReference type="GO" id="GO:0005524">
    <property type="term" value="F:ATP binding"/>
    <property type="evidence" value="ECO:0007669"/>
    <property type="project" value="UniProtKB-KW"/>
</dbReference>
<dbReference type="RefSeq" id="WP_057742777.1">
    <property type="nucleotide sequence ID" value="NZ_LJYG01000026.1"/>
</dbReference>
<feature type="domain" description="ABC transporter" evidence="7">
    <location>
        <begin position="20"/>
        <end position="274"/>
    </location>
</feature>
<dbReference type="EMBL" id="LJYG01000026">
    <property type="protein sequence ID" value="KRQ16384.1"/>
    <property type="molecule type" value="Genomic_DNA"/>
</dbReference>
<evidence type="ECO:0000256" key="2">
    <source>
        <dbReference type="ARBA" id="ARBA00005417"/>
    </source>
</evidence>
<dbReference type="InterPro" id="IPR013563">
    <property type="entry name" value="Oligopep_ABC_C"/>
</dbReference>
<evidence type="ECO:0000313" key="8">
    <source>
        <dbReference type="EMBL" id="KRQ16384.1"/>
    </source>
</evidence>
<dbReference type="InterPro" id="IPR003439">
    <property type="entry name" value="ABC_transporter-like_ATP-bd"/>
</dbReference>
<protein>
    <submittedName>
        <fullName evidence="8">ABC transporter</fullName>
    </submittedName>
</protein>
<evidence type="ECO:0000256" key="6">
    <source>
        <dbReference type="ARBA" id="ARBA00024722"/>
    </source>
</evidence>
<dbReference type="GO" id="GO:0015833">
    <property type="term" value="P:peptide transport"/>
    <property type="evidence" value="ECO:0007669"/>
    <property type="project" value="InterPro"/>
</dbReference>
<dbReference type="OrthoDB" id="9815712at2"/>
<dbReference type="PANTHER" id="PTHR43067">
    <property type="entry name" value="OLIGOPEPTIDE/DIPEPTIDE ABC TRANSPORTER, ATPASE SUBUNIT"/>
    <property type="match status" value="1"/>
</dbReference>
<dbReference type="PROSITE" id="PS00211">
    <property type="entry name" value="ABC_TRANSPORTER_1"/>
    <property type="match status" value="1"/>
</dbReference>
<dbReference type="CDD" id="cd03257">
    <property type="entry name" value="ABC_NikE_OppD_transporters"/>
    <property type="match status" value="1"/>
</dbReference>
<dbReference type="NCBIfam" id="TIGR01727">
    <property type="entry name" value="oligo_HPY"/>
    <property type="match status" value="1"/>
</dbReference>
<proteinExistence type="inferred from homology"/>
<evidence type="ECO:0000256" key="4">
    <source>
        <dbReference type="ARBA" id="ARBA00022741"/>
    </source>
</evidence>
<comment type="similarity">
    <text evidence="2">Belongs to the ABC transporter superfamily.</text>
</comment>